<proteinExistence type="inferred from homology"/>
<evidence type="ECO:0000313" key="5">
    <source>
        <dbReference type="EMBL" id="OKP03388.1"/>
    </source>
</evidence>
<dbReference type="InterPro" id="IPR040520">
    <property type="entry name" value="Importin_rep_3"/>
</dbReference>
<dbReference type="PANTHER" id="PTHR12363">
    <property type="entry name" value="TRANSPORTIN 3 AND IMPORTIN 13"/>
    <property type="match status" value="1"/>
</dbReference>
<dbReference type="Gene3D" id="1.25.10.10">
    <property type="entry name" value="Leucine-rich Repeat Variant"/>
    <property type="match status" value="1"/>
</dbReference>
<comment type="subcellular location">
    <subcellularLocation>
        <location evidence="1">Nucleus</location>
    </subcellularLocation>
</comment>
<dbReference type="GO" id="GO:0006606">
    <property type="term" value="P:protein import into nucleus"/>
    <property type="evidence" value="ECO:0007669"/>
    <property type="project" value="TreeGrafter"/>
</dbReference>
<comment type="similarity">
    <text evidence="2">Belongs to the importin beta family.</text>
</comment>
<protein>
    <submittedName>
        <fullName evidence="5">Importin beta-like protein kap111</fullName>
    </submittedName>
</protein>
<name>A0A1Q5TT47_9EURO</name>
<accession>A0A1Q5TT47</accession>
<dbReference type="SUPFAM" id="SSF48371">
    <property type="entry name" value="ARM repeat"/>
    <property type="match status" value="1"/>
</dbReference>
<dbReference type="EMBL" id="MNBE01000618">
    <property type="protein sequence ID" value="OKP03388.1"/>
    <property type="molecule type" value="Genomic_DNA"/>
</dbReference>
<dbReference type="InterPro" id="IPR016024">
    <property type="entry name" value="ARM-type_fold"/>
</dbReference>
<dbReference type="AlphaFoldDB" id="A0A1Q5TT47"/>
<evidence type="ECO:0000256" key="4">
    <source>
        <dbReference type="ARBA" id="ARBA00023242"/>
    </source>
</evidence>
<dbReference type="STRING" id="1316194.A0A1Q5TT47"/>
<evidence type="ECO:0000313" key="6">
    <source>
        <dbReference type="Proteomes" id="UP000186955"/>
    </source>
</evidence>
<keyword evidence="3" id="KW-0813">Transport</keyword>
<evidence type="ECO:0000256" key="2">
    <source>
        <dbReference type="ARBA" id="ARBA00007991"/>
    </source>
</evidence>
<dbReference type="InterPro" id="IPR011989">
    <property type="entry name" value="ARM-like"/>
</dbReference>
<dbReference type="GO" id="GO:0005634">
    <property type="term" value="C:nucleus"/>
    <property type="evidence" value="ECO:0007669"/>
    <property type="project" value="UniProtKB-SubCell"/>
</dbReference>
<keyword evidence="6" id="KW-1185">Reference proteome</keyword>
<evidence type="ECO:0000256" key="3">
    <source>
        <dbReference type="ARBA" id="ARBA00022448"/>
    </source>
</evidence>
<dbReference type="Pfam" id="PF18806">
    <property type="entry name" value="Importin_rep_3"/>
    <property type="match status" value="1"/>
</dbReference>
<organism evidence="5 6">
    <name type="scientific">Penicillium subrubescens</name>
    <dbReference type="NCBI Taxonomy" id="1316194"/>
    <lineage>
        <taxon>Eukaryota</taxon>
        <taxon>Fungi</taxon>
        <taxon>Dikarya</taxon>
        <taxon>Ascomycota</taxon>
        <taxon>Pezizomycotina</taxon>
        <taxon>Eurotiomycetes</taxon>
        <taxon>Eurotiomycetidae</taxon>
        <taxon>Eurotiales</taxon>
        <taxon>Aspergillaceae</taxon>
        <taxon>Penicillium</taxon>
    </lineage>
</organism>
<comment type="caution">
    <text evidence="5">The sequence shown here is derived from an EMBL/GenBank/DDBJ whole genome shotgun (WGS) entry which is preliminary data.</text>
</comment>
<dbReference type="PANTHER" id="PTHR12363:SF33">
    <property type="entry name" value="IMPORTIN-13"/>
    <property type="match status" value="1"/>
</dbReference>
<keyword evidence="4" id="KW-0539">Nucleus</keyword>
<evidence type="ECO:0000256" key="1">
    <source>
        <dbReference type="ARBA" id="ARBA00004123"/>
    </source>
</evidence>
<gene>
    <name evidence="5" type="ORF">PENSUB_6891</name>
</gene>
<dbReference type="Proteomes" id="UP000186955">
    <property type="component" value="Unassembled WGS sequence"/>
</dbReference>
<reference evidence="5 6" key="1">
    <citation type="submission" date="2016-10" db="EMBL/GenBank/DDBJ databases">
        <title>Genome sequence of the ascomycete fungus Penicillium subrubescens.</title>
        <authorList>
            <person name="De Vries R.P."/>
            <person name="Peng M."/>
            <person name="Dilokpimol A."/>
            <person name="Hilden K."/>
            <person name="Makela M.R."/>
            <person name="Grigoriev I."/>
            <person name="Riley R."/>
            <person name="Granchi Z."/>
        </authorList>
    </citation>
    <scope>NUCLEOTIDE SEQUENCE [LARGE SCALE GENOMIC DNA]</scope>
    <source>
        <strain evidence="5 6">CBS 132785</strain>
    </source>
</reference>
<dbReference type="GO" id="GO:0005737">
    <property type="term" value="C:cytoplasm"/>
    <property type="evidence" value="ECO:0007669"/>
    <property type="project" value="TreeGrafter"/>
</dbReference>
<dbReference type="InterPro" id="IPR051345">
    <property type="entry name" value="Importin_beta-like_NTR"/>
</dbReference>
<sequence length="1034" mass="113692">MASQPTFMGSGSGDPISEAYTLVTELYSPANQRNPTRINDIHTRLQQLQRGEHAWQIADALLRGPSVHHRFMGALTFTVKVNVSSQDIDEATSLQVFEHLIHNFVMIVKAGEQAMVVRKLASSLVTIFKHPTCPCERVLWQVAASVAHGGYVSEQQARTVNFSTGVLPNLDTQQVTALLFFSVTLAEATLRLEDEPHEVSGPAVRRAVTNTQDGLLLVKYILPQISDQSGGDLDSQIHQTLGGEVMNSWKAWLNVASNCSLSDAAEVHDLAVACGRNIMETLRVPILSELAATTLTQVFESRRSAFDDTSIWALSQVLADSIVTNHIISLTEGQEDSEGMTYVDLLVAYLSHLQLKVFSDPMKPENAKILTVAHNIFKTPGYAVIDDPATPRVLEFWNEIAEGVLDELEANDPRWQMIKAQLAQVVLGLFNKLLYPLSEDLADWSDEERSEFNAFRHEACDYLLSAYPILGVDLVSVFQESATSHLQNGDWRGFEAAMFCIAQLSEAVDENGHADQCLDAIFGSDAFARLCAGGETGIPLKARQTLVDTFGKYESYFERHNALLPGVLNILFESLNFESCAQAASRSFLTLSKACSRVLTSELPIFLDQLDRFRTKPTATSSTMPKVLEGIATIIQRLPTDEEKVQTLERILSFFVQEATKAQQEAANSAYDIARSHGHLILSCIASIGKGLRSDADEVINVDAAAADQSPYPPSFWNSGPGSRAQQLIMESMRLLVVGFPVDSNMIDSACDILKSGYTESSGLFVFPPSMTVDFIKSFPLGISGTDVIMGTASSFLASHASHFMHIRDEAVALMIHVAQLFSSMLDNPDMYDPETANAGIDFFARLMPKYYTVFYSLTGPLPSLAANSPHQSTPVFTVPMNFALHALTRPETLTLRSASAFWMAVVDLRGNSPEETAALDQVLESFIPRLSQTLVNQIAGRCARSDLASLSDVLRRLIFKQMALARPSINAALETLDLHTTDGIAHPVPILSSQDKSRFLQSLVVARGARQQSVEIVRAFWLKCRGMSYDYAQ</sequence>